<dbReference type="EMBL" id="CP162511">
    <property type="protein sequence ID" value="XDI05038.1"/>
    <property type="molecule type" value="Genomic_DNA"/>
</dbReference>
<dbReference type="PANTHER" id="PTHR35525">
    <property type="entry name" value="BLL6575 PROTEIN"/>
    <property type="match status" value="1"/>
</dbReference>
<feature type="domain" description="Zinc finger CGNR" evidence="1">
    <location>
        <begin position="138"/>
        <end position="181"/>
    </location>
</feature>
<dbReference type="SUPFAM" id="SSF160904">
    <property type="entry name" value="Jann2411-like"/>
    <property type="match status" value="1"/>
</dbReference>
<evidence type="ECO:0000313" key="2">
    <source>
        <dbReference type="EMBL" id="XDI05038.1"/>
    </source>
</evidence>
<name>A0AB39BFU4_9MICO</name>
<organism evidence="2">
    <name type="scientific">Herbiconiux sp. A18JL235</name>
    <dbReference type="NCBI Taxonomy" id="3152363"/>
    <lineage>
        <taxon>Bacteria</taxon>
        <taxon>Bacillati</taxon>
        <taxon>Actinomycetota</taxon>
        <taxon>Actinomycetes</taxon>
        <taxon>Micrococcales</taxon>
        <taxon>Microbacteriaceae</taxon>
        <taxon>Herbiconiux</taxon>
    </lineage>
</organism>
<reference evidence="2" key="1">
    <citation type="submission" date="2024-05" db="EMBL/GenBank/DDBJ databases">
        <title>Herbiconiux sp. A18JL235.</title>
        <authorList>
            <person name="Zhang G."/>
        </authorList>
    </citation>
    <scope>NUCLEOTIDE SEQUENCE</scope>
    <source>
        <strain evidence="2">A18JL235</strain>
    </source>
</reference>
<dbReference type="RefSeq" id="WP_368497418.1">
    <property type="nucleotide sequence ID" value="NZ_CP162511.1"/>
</dbReference>
<dbReference type="PANTHER" id="PTHR35525:SF3">
    <property type="entry name" value="BLL6575 PROTEIN"/>
    <property type="match status" value="1"/>
</dbReference>
<dbReference type="InterPro" id="IPR010852">
    <property type="entry name" value="ABATE"/>
</dbReference>
<dbReference type="Pfam" id="PF07336">
    <property type="entry name" value="ABATE"/>
    <property type="match status" value="1"/>
</dbReference>
<dbReference type="InterPro" id="IPR023286">
    <property type="entry name" value="ABATE_dom_sf"/>
</dbReference>
<accession>A0AB39BFU4</accession>
<gene>
    <name evidence="2" type="ORF">ABFY20_17175</name>
</gene>
<sequence>MVFAYDTEATLVFAAELVNTAAGVAGSDDDALADVPSLVTLLDEHDYSGRRDLDDDELQGVRSLRGEFRRLWEVDRDEAVDLVNGMLREAGALPQLVRHGDWDWHLHATEPDAPLVTRIRVEVAMAFIDVIRSDEYERLGLCAADDCAGVVVDLSRNRSKRYCDAGNCGNRMNVLAYRARRAGG</sequence>
<dbReference type="Gene3D" id="1.10.3300.10">
    <property type="entry name" value="Jann2411-like domain"/>
    <property type="match status" value="1"/>
</dbReference>
<proteinExistence type="predicted"/>
<dbReference type="AlphaFoldDB" id="A0AB39BFU4"/>
<dbReference type="Pfam" id="PF11706">
    <property type="entry name" value="zf-CGNR"/>
    <property type="match status" value="1"/>
</dbReference>
<evidence type="ECO:0000259" key="1">
    <source>
        <dbReference type="Pfam" id="PF11706"/>
    </source>
</evidence>
<dbReference type="InterPro" id="IPR021005">
    <property type="entry name" value="Znf_CGNR"/>
</dbReference>
<protein>
    <submittedName>
        <fullName evidence="2">CGNR zinc finger domain-containing protein</fullName>
    </submittedName>
</protein>